<evidence type="ECO:0000256" key="1">
    <source>
        <dbReference type="ARBA" id="ARBA00004123"/>
    </source>
</evidence>
<comment type="caution">
    <text evidence="7">The sequence shown here is derived from an EMBL/GenBank/DDBJ whole genome shotgun (WGS) entry which is preliminary data.</text>
</comment>
<dbReference type="SMART" id="SM00906">
    <property type="entry name" value="Fungal_trans"/>
    <property type="match status" value="1"/>
</dbReference>
<dbReference type="InterPro" id="IPR036864">
    <property type="entry name" value="Zn2-C6_fun-type_DNA-bd_sf"/>
</dbReference>
<evidence type="ECO:0000313" key="8">
    <source>
        <dbReference type="Proteomes" id="UP001385951"/>
    </source>
</evidence>
<feature type="domain" description="Zn(2)-C6 fungal-type" evidence="6">
    <location>
        <begin position="30"/>
        <end position="59"/>
    </location>
</feature>
<dbReference type="GO" id="GO:0003677">
    <property type="term" value="F:DNA binding"/>
    <property type="evidence" value="ECO:0007669"/>
    <property type="project" value="InterPro"/>
</dbReference>
<feature type="compositionally biased region" description="Polar residues" evidence="5">
    <location>
        <begin position="979"/>
        <end position="993"/>
    </location>
</feature>
<proteinExistence type="predicted"/>
<dbReference type="Pfam" id="PF04082">
    <property type="entry name" value="Fungal_trans"/>
    <property type="match status" value="1"/>
</dbReference>
<feature type="region of interest" description="Disordered" evidence="5">
    <location>
        <begin position="1"/>
        <end position="22"/>
    </location>
</feature>
<dbReference type="InterPro" id="IPR007219">
    <property type="entry name" value="XnlR_reg_dom"/>
</dbReference>
<feature type="region of interest" description="Disordered" evidence="5">
    <location>
        <begin position="944"/>
        <end position="993"/>
    </location>
</feature>
<dbReference type="GO" id="GO:0008270">
    <property type="term" value="F:zinc ion binding"/>
    <property type="evidence" value="ECO:0007669"/>
    <property type="project" value="InterPro"/>
</dbReference>
<accession>A0AAW0FIP9</accession>
<gene>
    <name evidence="7" type="ORF">QCA50_018060</name>
</gene>
<evidence type="ECO:0000259" key="6">
    <source>
        <dbReference type="PROSITE" id="PS50048"/>
    </source>
</evidence>
<dbReference type="GO" id="GO:0000981">
    <property type="term" value="F:DNA-binding transcription factor activity, RNA polymerase II-specific"/>
    <property type="evidence" value="ECO:0007669"/>
    <property type="project" value="InterPro"/>
</dbReference>
<keyword evidence="2" id="KW-0479">Metal-binding</keyword>
<evidence type="ECO:0000256" key="4">
    <source>
        <dbReference type="SAM" id="Coils"/>
    </source>
</evidence>
<sequence>MPQPSRGIKHADERERVKEQESKRNRGAISCAECCRLKLKCDKTVPCSSCTRRGCASICPNGSFITGQGTRFILADTDRLNRKIIALSDRVRQLEDALAILQASTGARDPHPLLSRDLLEIKSSIELHSTNLAASVTNANADSSSDNSENETAFELFGTLVVRDDGGTRFFGSSARQESLLLDADLEHISPDVLTTQPLLERVEQSSSSFPLSPSDTPSMDFEALIENCLPPWHRAVQLRDLYLEQAPWFFSAVTSQQLCDELLPMFYSEAEQKDLSQNPLTPSTTSSSVSFQLPLKPEVRTVSDTASPHDLALLLVVFCVGALMDPGLPAGPHNTEASQYFDITKAALNLVPILDENPSVSTVQALSLMGIYQGMASDENSIEIAWAYMGLSCRLAQTVGLHRDSARWELSPSETQKRRALFWELFITDGFQSLATGRLPIFSLPVVDTQLAADPDEELAEDGSLIPSFSSWKARFGRECIAPIVQATAQVQTPKYSVVLELDRKIRDIELPKYATGQHPEGAVFSKTMSYYMPQNYRELAFIHVHQCHFTQALTEFPQNPLRSLYAPSFLAGYSSACALLSSMREQFELFPIQLARFWVLWTHAFSATVMLALVSTYGGMTNTAQAAMNELRMALDLFERTSKYGGRAIKLLPIVRRLHDKAYASINEGFKMQKDMLCAGESKKSNELSIFGGQMHSVKIKASKALWKHSVSRKRISPAGHSQSTGASSPESRGSSKSAISPIISPSASQDQPNAPAPSCDHSLENGNPVHSMLVDQMGMFEDQLEVQINNATYSHLTLSGSNFSVHSPGVPRPAVTPTLAIDPVVTSAELSQPSGSVQGWASTSQDSQASSPFVYQVPSTGYQYVEPSQQPPNMSETSSLEYRTWQPTLFPSMQPASQPQPQSYAYDILTYNYNPQSQDLTQYQGYPVPLPAQGYDYYHSHPTDATHYRGTASVHPGGNTSTYPPKDSSYEVENADSATAPQHHQHPTPSISSCGIPVCRYGHCVWG</sequence>
<evidence type="ECO:0000313" key="7">
    <source>
        <dbReference type="EMBL" id="KAK7678920.1"/>
    </source>
</evidence>
<dbReference type="PANTHER" id="PTHR31001">
    <property type="entry name" value="UNCHARACTERIZED TRANSCRIPTIONAL REGULATORY PROTEIN"/>
    <property type="match status" value="1"/>
</dbReference>
<evidence type="ECO:0000256" key="5">
    <source>
        <dbReference type="SAM" id="MobiDB-lite"/>
    </source>
</evidence>
<dbReference type="AlphaFoldDB" id="A0AAW0FIP9"/>
<comment type="subcellular location">
    <subcellularLocation>
        <location evidence="1">Nucleus</location>
    </subcellularLocation>
</comment>
<feature type="compositionally biased region" description="Low complexity" evidence="5">
    <location>
        <begin position="737"/>
        <end position="751"/>
    </location>
</feature>
<keyword evidence="3" id="KW-0539">Nucleus</keyword>
<dbReference type="EMBL" id="JASBNA010000065">
    <property type="protein sequence ID" value="KAK7678920.1"/>
    <property type="molecule type" value="Genomic_DNA"/>
</dbReference>
<dbReference type="GO" id="GO:0005634">
    <property type="term" value="C:nucleus"/>
    <property type="evidence" value="ECO:0007669"/>
    <property type="project" value="UniProtKB-SubCell"/>
</dbReference>
<dbReference type="CDD" id="cd12148">
    <property type="entry name" value="fungal_TF_MHR"/>
    <property type="match status" value="1"/>
</dbReference>
<dbReference type="GO" id="GO:0006351">
    <property type="term" value="P:DNA-templated transcription"/>
    <property type="evidence" value="ECO:0007669"/>
    <property type="project" value="InterPro"/>
</dbReference>
<evidence type="ECO:0000256" key="3">
    <source>
        <dbReference type="ARBA" id="ARBA00023242"/>
    </source>
</evidence>
<feature type="coiled-coil region" evidence="4">
    <location>
        <begin position="77"/>
        <end position="104"/>
    </location>
</feature>
<dbReference type="Gene3D" id="4.10.240.10">
    <property type="entry name" value="Zn(2)-C6 fungal-type DNA-binding domain"/>
    <property type="match status" value="1"/>
</dbReference>
<keyword evidence="4" id="KW-0175">Coiled coil</keyword>
<dbReference type="PANTHER" id="PTHR31001:SF56">
    <property type="entry name" value="ZN(2)-C6 FUNGAL-TYPE DOMAIN-CONTAINING PROTEIN"/>
    <property type="match status" value="1"/>
</dbReference>
<dbReference type="InterPro" id="IPR050613">
    <property type="entry name" value="Sec_Metabolite_Reg"/>
</dbReference>
<feature type="region of interest" description="Disordered" evidence="5">
    <location>
        <begin position="713"/>
        <end position="772"/>
    </location>
</feature>
<name>A0AAW0FIP9_9APHY</name>
<feature type="compositionally biased region" description="Basic and acidic residues" evidence="5">
    <location>
        <begin position="9"/>
        <end position="22"/>
    </location>
</feature>
<organism evidence="7 8">
    <name type="scientific">Cerrena zonata</name>
    <dbReference type="NCBI Taxonomy" id="2478898"/>
    <lineage>
        <taxon>Eukaryota</taxon>
        <taxon>Fungi</taxon>
        <taxon>Dikarya</taxon>
        <taxon>Basidiomycota</taxon>
        <taxon>Agaricomycotina</taxon>
        <taxon>Agaricomycetes</taxon>
        <taxon>Polyporales</taxon>
        <taxon>Cerrenaceae</taxon>
        <taxon>Cerrena</taxon>
    </lineage>
</organism>
<evidence type="ECO:0000256" key="2">
    <source>
        <dbReference type="ARBA" id="ARBA00022723"/>
    </source>
</evidence>
<reference evidence="7 8" key="1">
    <citation type="submission" date="2022-09" db="EMBL/GenBank/DDBJ databases">
        <authorList>
            <person name="Palmer J.M."/>
        </authorList>
    </citation>
    <scope>NUCLEOTIDE SEQUENCE [LARGE SCALE GENOMIC DNA]</scope>
    <source>
        <strain evidence="7 8">DSM 7382</strain>
    </source>
</reference>
<keyword evidence="8" id="KW-1185">Reference proteome</keyword>
<dbReference type="PROSITE" id="PS00463">
    <property type="entry name" value="ZN2_CY6_FUNGAL_1"/>
    <property type="match status" value="1"/>
</dbReference>
<feature type="compositionally biased region" description="Polar residues" evidence="5">
    <location>
        <begin position="722"/>
        <end position="735"/>
    </location>
</feature>
<protein>
    <recommendedName>
        <fullName evidence="6">Zn(2)-C6 fungal-type domain-containing protein</fullName>
    </recommendedName>
</protein>
<dbReference type="Proteomes" id="UP001385951">
    <property type="component" value="Unassembled WGS sequence"/>
</dbReference>
<dbReference type="InterPro" id="IPR001138">
    <property type="entry name" value="Zn2Cys6_DnaBD"/>
</dbReference>
<dbReference type="PROSITE" id="PS50048">
    <property type="entry name" value="ZN2_CY6_FUNGAL_2"/>
    <property type="match status" value="1"/>
</dbReference>